<feature type="non-terminal residue" evidence="13">
    <location>
        <position position="464"/>
    </location>
</feature>
<keyword evidence="14" id="KW-1185">Reference proteome</keyword>
<evidence type="ECO:0000256" key="2">
    <source>
        <dbReference type="ARBA" id="ARBA00013165"/>
    </source>
</evidence>
<dbReference type="InterPro" id="IPR002300">
    <property type="entry name" value="aa-tRNA-synth_Ia"/>
</dbReference>
<evidence type="ECO:0000256" key="1">
    <source>
        <dbReference type="ARBA" id="ARBA00006887"/>
    </source>
</evidence>
<accession>A0A7V8NVX6</accession>
<keyword evidence="5 11" id="KW-0547">Nucleotide-binding</keyword>
<dbReference type="FunFam" id="3.40.50.620:FF:000042">
    <property type="entry name" value="Isoleucine--tRNA ligase"/>
    <property type="match status" value="1"/>
</dbReference>
<evidence type="ECO:0000256" key="4">
    <source>
        <dbReference type="ARBA" id="ARBA00022598"/>
    </source>
</evidence>
<protein>
    <recommendedName>
        <fullName evidence="2">isoleucine--tRNA ligase</fullName>
        <ecNumber evidence="2">6.1.1.5</ecNumber>
    </recommendedName>
</protein>
<comment type="function">
    <text evidence="9">Catalyzes the attachment of isoleucine to tRNA(Ile). As IleRS can inadvertently accommodate and process structurally similar amino acids such as valine, to avoid such errors it has two additional distinct tRNA(Ile)-dependent editing activities. One activity is designated as 'pretransfer' editing and involves the hydrolysis of activated Val-AMP. The other activity is designated 'posttransfer' editing and involves deacylation of mischarged Val-tRNA(Ile).</text>
</comment>
<dbReference type="GO" id="GO:0005829">
    <property type="term" value="C:cytosol"/>
    <property type="evidence" value="ECO:0007669"/>
    <property type="project" value="TreeGrafter"/>
</dbReference>
<dbReference type="AlphaFoldDB" id="A0A7V8NVX6"/>
<dbReference type="SUPFAM" id="SSF50677">
    <property type="entry name" value="ValRS/IleRS/LeuRS editing domain"/>
    <property type="match status" value="1"/>
</dbReference>
<keyword evidence="7 11" id="KW-0648">Protein biosynthesis</keyword>
<dbReference type="InterPro" id="IPR014729">
    <property type="entry name" value="Rossmann-like_a/b/a_fold"/>
</dbReference>
<dbReference type="EMBL" id="JACDQQ010002468">
    <property type="protein sequence ID" value="MBA0088371.1"/>
    <property type="molecule type" value="Genomic_DNA"/>
</dbReference>
<dbReference type="InterPro" id="IPR009008">
    <property type="entry name" value="Val/Leu/Ile-tRNA-synth_edit"/>
</dbReference>
<keyword evidence="8 11" id="KW-0030">Aminoacyl-tRNA synthetase</keyword>
<dbReference type="InterPro" id="IPR002301">
    <property type="entry name" value="Ile-tRNA-ligase"/>
</dbReference>
<evidence type="ECO:0000256" key="3">
    <source>
        <dbReference type="ARBA" id="ARBA00022490"/>
    </source>
</evidence>
<organism evidence="13 14">
    <name type="scientific">Candidatus Acidiferrum panamense</name>
    <dbReference type="NCBI Taxonomy" id="2741543"/>
    <lineage>
        <taxon>Bacteria</taxon>
        <taxon>Pseudomonadati</taxon>
        <taxon>Acidobacteriota</taxon>
        <taxon>Terriglobia</taxon>
        <taxon>Candidatus Acidiferrales</taxon>
        <taxon>Candidatus Acidiferrum</taxon>
    </lineage>
</organism>
<evidence type="ECO:0000313" key="14">
    <source>
        <dbReference type="Proteomes" id="UP000567293"/>
    </source>
</evidence>
<dbReference type="Gene3D" id="3.90.740.10">
    <property type="entry name" value="Valyl/Leucyl/Isoleucyl-tRNA synthetase, editing domain"/>
    <property type="match status" value="1"/>
</dbReference>
<dbReference type="GO" id="GO:0006428">
    <property type="term" value="P:isoleucyl-tRNA aminoacylation"/>
    <property type="evidence" value="ECO:0007669"/>
    <property type="project" value="InterPro"/>
</dbReference>
<comment type="similarity">
    <text evidence="1">Belongs to the class-I aminoacyl-tRNA synthetase family. IleS type 1 subfamily.</text>
</comment>
<keyword evidence="6 11" id="KW-0067">ATP-binding</keyword>
<dbReference type="Gene3D" id="3.40.50.620">
    <property type="entry name" value="HUPs"/>
    <property type="match status" value="1"/>
</dbReference>
<dbReference type="GO" id="GO:0002161">
    <property type="term" value="F:aminoacyl-tRNA deacylase activity"/>
    <property type="evidence" value="ECO:0007669"/>
    <property type="project" value="InterPro"/>
</dbReference>
<comment type="catalytic activity">
    <reaction evidence="10">
        <text>tRNA(Ile) + L-isoleucine + ATP = L-isoleucyl-tRNA(Ile) + AMP + diphosphate</text>
        <dbReference type="Rhea" id="RHEA:11060"/>
        <dbReference type="Rhea" id="RHEA-COMP:9666"/>
        <dbReference type="Rhea" id="RHEA-COMP:9695"/>
        <dbReference type="ChEBI" id="CHEBI:30616"/>
        <dbReference type="ChEBI" id="CHEBI:33019"/>
        <dbReference type="ChEBI" id="CHEBI:58045"/>
        <dbReference type="ChEBI" id="CHEBI:78442"/>
        <dbReference type="ChEBI" id="CHEBI:78528"/>
        <dbReference type="ChEBI" id="CHEBI:456215"/>
        <dbReference type="EC" id="6.1.1.5"/>
    </reaction>
</comment>
<dbReference type="PANTHER" id="PTHR42765">
    <property type="entry name" value="SOLEUCYL-TRNA SYNTHETASE"/>
    <property type="match status" value="1"/>
</dbReference>
<evidence type="ECO:0000313" key="13">
    <source>
        <dbReference type="EMBL" id="MBA0088371.1"/>
    </source>
</evidence>
<sequence>MFPAVYLVERTATATEKTQQKKGFPALQAMVEPLELKKTLNLPKTAFPMKASLPENEPKQLEAWHAANIYGGILEARQGKPLFVLHDGPPYPTGEIHLGTGLNKILKDLIVKTKSMAGYYAPYVPGWDCHGLPIETQVEKELGGKGKVPPAEFRKLCREFAMRYVEQHKRDFKRLGIFGQWNDPYLTMSFGYEATIAGAFLDFMEKGYVYRGRKPVYWCICDSTALAEAEVEYEDHSSPSIFVRYKLVQDGANTGKIPPALRGKNVYAIIWTTTPWTIPASMALAFHPDFAYAAVETDGEVEIVAEQLKHSVWETLGRKASGKTLKTYSGQQLADAGLEFQHPFLNRTVPAVLADYVELDQGTGIVHTAPGHGADDFLTGQKYGLETYAPIDDKGVYLEGLPEYKGKDVFAANPIIIKLLADRGALLANHPYKHSYPHCWRCHNPVIFRATEQWFIKMDQAGKG</sequence>
<keyword evidence="4 11" id="KW-0436">Ligase</keyword>
<dbReference type="InterPro" id="IPR050081">
    <property type="entry name" value="Ile-tRNA_ligase"/>
</dbReference>
<keyword evidence="3" id="KW-0963">Cytoplasm</keyword>
<dbReference type="Proteomes" id="UP000567293">
    <property type="component" value="Unassembled WGS sequence"/>
</dbReference>
<evidence type="ECO:0000256" key="9">
    <source>
        <dbReference type="ARBA" id="ARBA00025217"/>
    </source>
</evidence>
<name>A0A7V8NVX6_9BACT</name>
<dbReference type="PRINTS" id="PR00984">
    <property type="entry name" value="TRNASYNTHILE"/>
</dbReference>
<evidence type="ECO:0000256" key="10">
    <source>
        <dbReference type="ARBA" id="ARBA00048359"/>
    </source>
</evidence>
<dbReference type="GO" id="GO:0004822">
    <property type="term" value="F:isoleucine-tRNA ligase activity"/>
    <property type="evidence" value="ECO:0007669"/>
    <property type="project" value="UniProtKB-EC"/>
</dbReference>
<evidence type="ECO:0000256" key="5">
    <source>
        <dbReference type="ARBA" id="ARBA00022741"/>
    </source>
</evidence>
<evidence type="ECO:0000256" key="8">
    <source>
        <dbReference type="ARBA" id="ARBA00023146"/>
    </source>
</evidence>
<evidence type="ECO:0000256" key="7">
    <source>
        <dbReference type="ARBA" id="ARBA00022917"/>
    </source>
</evidence>
<proteinExistence type="inferred from homology"/>
<dbReference type="InterPro" id="IPR001412">
    <property type="entry name" value="aa-tRNA-synth_I_CS"/>
</dbReference>
<reference evidence="13" key="1">
    <citation type="submission" date="2020-06" db="EMBL/GenBank/DDBJ databases">
        <title>Legume-microbial interactions unlock mineral nutrients during tropical forest succession.</title>
        <authorList>
            <person name="Epihov D.Z."/>
        </authorList>
    </citation>
    <scope>NUCLEOTIDE SEQUENCE [LARGE SCALE GENOMIC DNA]</scope>
    <source>
        <strain evidence="13">Pan2503</strain>
    </source>
</reference>
<dbReference type="SUPFAM" id="SSF52374">
    <property type="entry name" value="Nucleotidylyl transferase"/>
    <property type="match status" value="1"/>
</dbReference>
<dbReference type="EC" id="6.1.1.5" evidence="2"/>
<feature type="domain" description="Aminoacyl-tRNA synthetase class Ia" evidence="12">
    <location>
        <begin position="61"/>
        <end position="460"/>
    </location>
</feature>
<dbReference type="Pfam" id="PF00133">
    <property type="entry name" value="tRNA-synt_1"/>
    <property type="match status" value="1"/>
</dbReference>
<dbReference type="PROSITE" id="PS00178">
    <property type="entry name" value="AA_TRNA_LIGASE_I"/>
    <property type="match status" value="1"/>
</dbReference>
<evidence type="ECO:0000259" key="12">
    <source>
        <dbReference type="Pfam" id="PF00133"/>
    </source>
</evidence>
<evidence type="ECO:0000256" key="6">
    <source>
        <dbReference type="ARBA" id="ARBA00022840"/>
    </source>
</evidence>
<gene>
    <name evidence="13" type="ORF">HRJ53_25580</name>
</gene>
<comment type="caution">
    <text evidence="13">The sequence shown here is derived from an EMBL/GenBank/DDBJ whole genome shotgun (WGS) entry which is preliminary data.</text>
</comment>
<dbReference type="GO" id="GO:0005524">
    <property type="term" value="F:ATP binding"/>
    <property type="evidence" value="ECO:0007669"/>
    <property type="project" value="UniProtKB-KW"/>
</dbReference>
<evidence type="ECO:0000256" key="11">
    <source>
        <dbReference type="RuleBase" id="RU363035"/>
    </source>
</evidence>
<dbReference type="PANTHER" id="PTHR42765:SF1">
    <property type="entry name" value="ISOLEUCINE--TRNA LIGASE, MITOCHONDRIAL"/>
    <property type="match status" value="1"/>
</dbReference>